<dbReference type="Proteomes" id="UP001518925">
    <property type="component" value="Unassembled WGS sequence"/>
</dbReference>
<comment type="caution">
    <text evidence="2">The sequence shown here is derived from an EMBL/GenBank/DDBJ whole genome shotgun (WGS) entry which is preliminary data.</text>
</comment>
<feature type="chain" id="PRO_5047211282" evidence="1">
    <location>
        <begin position="24"/>
        <end position="129"/>
    </location>
</feature>
<dbReference type="EMBL" id="JAFELM010000022">
    <property type="protein sequence ID" value="MBM6617469.1"/>
    <property type="molecule type" value="Genomic_DNA"/>
</dbReference>
<reference evidence="2 3" key="1">
    <citation type="submission" date="2021-02" db="EMBL/GenBank/DDBJ databases">
        <title>Bacillus sp. RD4P76, an endophyte from a halophyte.</title>
        <authorList>
            <person name="Sun J.-Q."/>
        </authorList>
    </citation>
    <scope>NUCLEOTIDE SEQUENCE [LARGE SCALE GENOMIC DNA]</scope>
    <source>
        <strain evidence="2 3">RD4P76</strain>
    </source>
</reference>
<organism evidence="2 3">
    <name type="scientific">Bacillus suaedaesalsae</name>
    <dbReference type="NCBI Taxonomy" id="2810349"/>
    <lineage>
        <taxon>Bacteria</taxon>
        <taxon>Bacillati</taxon>
        <taxon>Bacillota</taxon>
        <taxon>Bacilli</taxon>
        <taxon>Bacillales</taxon>
        <taxon>Bacillaceae</taxon>
        <taxon>Bacillus</taxon>
    </lineage>
</organism>
<protein>
    <submittedName>
        <fullName evidence="2">Uncharacterized protein</fullName>
    </submittedName>
</protein>
<gene>
    <name evidence="2" type="ORF">JR050_07235</name>
</gene>
<proteinExistence type="predicted"/>
<evidence type="ECO:0000313" key="2">
    <source>
        <dbReference type="EMBL" id="MBM6617469.1"/>
    </source>
</evidence>
<dbReference type="RefSeq" id="WP_204202844.1">
    <property type="nucleotide sequence ID" value="NZ_JAFELM010000022.1"/>
</dbReference>
<name>A0ABS2DG54_9BACI</name>
<accession>A0ABS2DG54</accession>
<sequence length="129" mass="15221">MRIVMLTLMLAMHFVFFEHVTMAADYTNSLLFKVTLENKGEEIEYEYENPTHYEWEVGSKVTKGEEAKKKVEQVFAELNVTSNPTVEELKESLERYGYSSIDKFVVKWIDPNGNLFTWHWDKSEDITQQ</sequence>
<feature type="signal peptide" evidence="1">
    <location>
        <begin position="1"/>
        <end position="23"/>
    </location>
</feature>
<keyword evidence="1" id="KW-0732">Signal</keyword>
<keyword evidence="3" id="KW-1185">Reference proteome</keyword>
<evidence type="ECO:0000313" key="3">
    <source>
        <dbReference type="Proteomes" id="UP001518925"/>
    </source>
</evidence>
<evidence type="ECO:0000256" key="1">
    <source>
        <dbReference type="SAM" id="SignalP"/>
    </source>
</evidence>